<protein>
    <recommendedName>
        <fullName evidence="2">Spatacsin C-terminal domain-containing protein</fullName>
    </recommendedName>
</protein>
<name>A0ABN8QKG1_9CNID</name>
<dbReference type="PANTHER" id="PTHR13650:SF0">
    <property type="entry name" value="SPATACSIN"/>
    <property type="match status" value="1"/>
</dbReference>
<gene>
    <name evidence="3" type="ORF">PLOB_00007098</name>
</gene>
<dbReference type="InterPro" id="IPR028107">
    <property type="entry name" value="Spatacsin_C_dom"/>
</dbReference>
<dbReference type="InterPro" id="IPR028103">
    <property type="entry name" value="Spatacsin"/>
</dbReference>
<proteinExistence type="predicted"/>
<feature type="region of interest" description="Disordered" evidence="1">
    <location>
        <begin position="1537"/>
        <end position="1561"/>
    </location>
</feature>
<keyword evidence="4" id="KW-1185">Reference proteome</keyword>
<dbReference type="EMBL" id="CALNXK010000132">
    <property type="protein sequence ID" value="CAH3165318.1"/>
    <property type="molecule type" value="Genomic_DNA"/>
</dbReference>
<evidence type="ECO:0000313" key="4">
    <source>
        <dbReference type="Proteomes" id="UP001159405"/>
    </source>
</evidence>
<dbReference type="PANTHER" id="PTHR13650">
    <property type="entry name" value="SPATACSIN"/>
    <property type="match status" value="1"/>
</dbReference>
<evidence type="ECO:0000256" key="1">
    <source>
        <dbReference type="SAM" id="MobiDB-lite"/>
    </source>
</evidence>
<sequence>MATGRSLPVIFKKFDRSVDPWSLKTAEVSRRCRVLAFLGFDQTLQLWNLKSDAKCALPSVKQFRWSLCQDCVNESVQPDLSEDHFAAVKSDASIELYSISKAFEDLSVTCDAVVAKDLLKGLLHDRGKDWLGDEVDLVFVSTSVEPVRHEITLLLDKTFVAVLSLTKSITAVSVCFDIKQSVRNTDIVQSGLVKVVRRSHKFIFTLLSNGVVLIHNLNIFIGSVDVWMPDNFIMQDSAKIHPRPVFSHLEVADDLSFLVCADEANNIYLINLDVYFKDSPSQLVSAGFVGNLSSSIGNVKFQYEPDDEDAVARVSHMSGIIYGDRVWKTELLAFRSDAKKQGCLSSVSDNSPVCDSAEKNRWFSHLVGPGDGHLLGTFTSCHKLPFTSCSRVSGFRGKQAEAAAAALEGETNTECRQKVLFFRHEAWMEVFDLDGIFITPASFLLNFKSKQLSETEEQSYDDSYGMLCLYLFNTKEYVYHRLSESSLIVRCCETTYPPLLLTSKSLAVPVFDITQDQLVHKVIMYENAGLADSLCFANQWDHCTIPIHALEVALKLRQLDTVAFFLKNQDKAFTNRCSVATSSVSLSSGASSSPSSSQSELALGTTDVKAVTKALVAAVKYNMQQQHYQHFTQQLAQMTLSYLHNLMEDGAKLLEAEDSSNTTESEWSLFFQEIKECLEFLTQSTVELRCHLSNMPVDVTEKRETVDGNQMSFPCIKAEEADRLTKQWIQMTDEEIVEDAIINRQISSAQTFFQSRNKEDVSTGVKDVHCDGSLSSFIKIGLKVVLQKLLDHDMDTVVILLTNLGRDVLRQLHTICLYTLHRPLRDFLATELESRGFLSSEEKDLVGFVHTLENTYSQQSFLEAKRNTRNNDEDDSWRDLGLLRSSFNLGSTQILDTYIQTGSLLEVAIKEQAPSSSSRYVELPLAWGCTWDHLSRQRILAEAVLPCEAGDYTCVSEEVKIGAEAIWNYLLSHTNWQALLDWIRSMASDLDGSHENASLYVQKGNVVLPQLSRGVFSQIDGCHKVVKEMILEELTRNGMFTTSQLSSFSLLLHYLCVTQSLFGDNPPISYLENPRASEGKVSANTEGCLVSVLQFHRSFIDYCIRLKLANLLYYYVDFYRLCESEGSVKELGLNKEIPAWVDMLIKCRLLGRNSEDHGAVFQASLSMASFLLNTELPSVTHMLQAGRPVMALSSLLYGPNTLSQAIISSESQPNVPVYQVDEKLLYTSLMRFPKLQSALFPITWGSLGMERQDVSVYKLLQGNSPFEISRLFGWQPTNELATKGDSPGTDMPHFSNELLVSQRAHVENLTFSYYLRHGRPSFAFVSFVSERLKDATVSKSKIQQAACKAYRVAVQHLSNPSVCAACVAFTEMLGLDSTSLRVDIQAASRVIAHATLDDLLADDNKEDITLEEAVSSELLSCVGKSNQKPERLLAALQSATRNLISRECLDKTSFEAGQHWNLVVLFCRVHKMELPVSFLQDCAREDKWLPFVCHAQACQFPKEQVVYVIEHDFCNPHIQEHLHLAFDNVPIIKVENTPIDDSSRKRSRKRKSTKKPEQVVTPSRDVRAQFYSRMGLVAATVPQPSQTATEEQVVIPSCSSSAEDEEVSRQRAKLAKDKDLETTKRRYGSTNRIANDYEEILLDADEVPQNLFDILFKCQSVDVPWRKLLAYSISLHRSLLSVLAACFQDAKPLDCVCAWICSTVHPSVLEPALENIPGSRQTDSWNVQKLQWHQWTKEDLTALIMALVDKRDKFAHTLVKAFYIFDPESPLVHFFRFHETFLVHSDYEACKEHLKSFKIYYNKQSLKVGADKSKNEIKIGSVEWLEKLTSQVTKQMLTHSESTYQQRHLLEILAKAMFGKNFSCQVPDYFELHEVCKVLHASSTTIRLDVMLSPIVKDIDDEKHRVLVALLNDKHFAQARKFAEMVGLADDHITLKEVEAELEGAKNSMLWEIEQGRLAFWHKAEICFRSNNCKESTVGSFFESQAKDEHLTFTERAMLLGIAVKWFSNSTDSQLQKTPAELKELQKNRWLFKIRAEIEKDYESRLTRSVSHLEFLSHETEVELLSDIKPSNLDLVSYKTVNLKEFVQDDAAVFELDSDCPLSTEKEFFALENVIGNLIESCHVTQARWLANLFSHSCLDLDIVMSCIYMAQGTRSVDTLDDHIQALIKPNRRASNSLNRPGSFQRSGSFVFTSPGDRRDSVSSVSSMSSVSWVEVEDIITTMESLAFHSKQAKRCCNCIIVCYKVAQTLGQEYETIVKKKPLSVLQALLLSGFDNRYKLMDVYIKAIQMNTEEVTQFLADIILNSLRVHSTGEDISGREYSDLTVNAAPSCEDISHMIRLCPDYSLLGSRLLNAATALVSDRMAGTAPRGGLSLEVELLVRAHECHTLACNMEGIATVLRNGRVLTSALAESGDYMLMVRLLTGVGRFNEMSYIFDTLFEHEYFELLCRKGIEKENKLKVALLEYLRRQHPDDTDKFSMVAHHFSMHREIAQTLEETALKQLANLGDCFPEKRSGQGLTDKGAEVFYELNSIKKCFCYASDNYTKENCWRHSQVCLRMARLVHLQIQILPTGVTVVNLDEHSLKRFLANHGNFFQSLLVADAYKKRDICVWVDAVYNQVVVKGNFNYLQDMRSALPITNNLYVDVAHKYKNETYRSSQAATNMKKLLGFVNDLRMRYKLATDLNFRDLGTSILEGDGGAFLRDVMVP</sequence>
<evidence type="ECO:0000259" key="2">
    <source>
        <dbReference type="Pfam" id="PF14649"/>
    </source>
</evidence>
<comment type="caution">
    <text evidence="3">The sequence shown here is derived from an EMBL/GenBank/DDBJ whole genome shotgun (WGS) entry which is preliminary data.</text>
</comment>
<accession>A0ABN8QKG1</accession>
<evidence type="ECO:0000313" key="3">
    <source>
        <dbReference type="EMBL" id="CAH3165318.1"/>
    </source>
</evidence>
<dbReference type="Proteomes" id="UP001159405">
    <property type="component" value="Unassembled WGS sequence"/>
</dbReference>
<organism evidence="3 4">
    <name type="scientific">Porites lobata</name>
    <dbReference type="NCBI Taxonomy" id="104759"/>
    <lineage>
        <taxon>Eukaryota</taxon>
        <taxon>Metazoa</taxon>
        <taxon>Cnidaria</taxon>
        <taxon>Anthozoa</taxon>
        <taxon>Hexacorallia</taxon>
        <taxon>Scleractinia</taxon>
        <taxon>Fungiina</taxon>
        <taxon>Poritidae</taxon>
        <taxon>Porites</taxon>
    </lineage>
</organism>
<dbReference type="Pfam" id="PF14649">
    <property type="entry name" value="Spatacsin_C"/>
    <property type="match status" value="1"/>
</dbReference>
<reference evidence="3 4" key="1">
    <citation type="submission" date="2022-05" db="EMBL/GenBank/DDBJ databases">
        <authorList>
            <consortium name="Genoscope - CEA"/>
            <person name="William W."/>
        </authorList>
    </citation>
    <scope>NUCLEOTIDE SEQUENCE [LARGE SCALE GENOMIC DNA]</scope>
</reference>
<feature type="domain" description="Spatacsin C-terminal" evidence="2">
    <location>
        <begin position="2347"/>
        <end position="2652"/>
    </location>
</feature>